<dbReference type="SUPFAM" id="SSF46894">
    <property type="entry name" value="C-terminal effector domain of the bipartite response regulators"/>
    <property type="match status" value="1"/>
</dbReference>
<accession>A0A1E5XSY7</accession>
<sequence length="337" mass="36664">MCSDPCYTGGGTGGRGMVDVEADKAAILKMIRAETDAWLHRDFEALANCWVHSPQSRRLHAFAAVGVSVDEGWEAIAAHIRNVMARHPEPNAFEGRVRWEGINVVVNGDMGWVTYDQIGLDDATDVKRLLKVVHRDAGAWKIACLSVMQSVAVHSGCPLIEVDAAAQVLWMNQQAQDRIREHAGLVVSGGRLQARQRGSRPALREALRLAFSELGSQVPLNVSGKQDWAVPLGDDDFSVPLFCWVQLEDGKVMVSFDDAETVARRIAGAQAVYGLSPAQARVAALIVEGRELAAAADLLKISINTARTHLQRAFDKTGAHSQPALVRRLLSADAPRR</sequence>
<dbReference type="InterPro" id="IPR036388">
    <property type="entry name" value="WH-like_DNA-bd_sf"/>
</dbReference>
<gene>
    <name evidence="2" type="ORF">VW23_015210</name>
</gene>
<dbReference type="SMART" id="SM00421">
    <property type="entry name" value="HTH_LUXR"/>
    <property type="match status" value="1"/>
</dbReference>
<reference evidence="2 3" key="1">
    <citation type="journal article" date="2015" name="Genome Announc.">
        <title>Genome Assemblies of Three Soil-Associated Devosia species: D. insulae, D. limi, and D. soli.</title>
        <authorList>
            <person name="Hassan Y.I."/>
            <person name="Lepp D."/>
            <person name="Zhou T."/>
        </authorList>
    </citation>
    <scope>NUCLEOTIDE SEQUENCE [LARGE SCALE GENOMIC DNA]</scope>
    <source>
        <strain evidence="2 3">DS-56</strain>
    </source>
</reference>
<dbReference type="InterPro" id="IPR032710">
    <property type="entry name" value="NTF2-like_dom_sf"/>
</dbReference>
<dbReference type="Gene3D" id="1.10.10.10">
    <property type="entry name" value="Winged helix-like DNA-binding domain superfamily/Winged helix DNA-binding domain"/>
    <property type="match status" value="1"/>
</dbReference>
<organism evidence="2 3">
    <name type="scientific">Devosia insulae DS-56</name>
    <dbReference type="NCBI Taxonomy" id="1116389"/>
    <lineage>
        <taxon>Bacteria</taxon>
        <taxon>Pseudomonadati</taxon>
        <taxon>Pseudomonadota</taxon>
        <taxon>Alphaproteobacteria</taxon>
        <taxon>Hyphomicrobiales</taxon>
        <taxon>Devosiaceae</taxon>
        <taxon>Devosia</taxon>
    </lineage>
</organism>
<dbReference type="InterPro" id="IPR016032">
    <property type="entry name" value="Sig_transdc_resp-reg_C-effctor"/>
</dbReference>
<dbReference type="SUPFAM" id="SSF54427">
    <property type="entry name" value="NTF2-like"/>
    <property type="match status" value="1"/>
</dbReference>
<evidence type="ECO:0000313" key="3">
    <source>
        <dbReference type="Proteomes" id="UP000095463"/>
    </source>
</evidence>
<dbReference type="InterPro" id="IPR000792">
    <property type="entry name" value="Tscrpt_reg_LuxR_C"/>
</dbReference>
<protein>
    <submittedName>
        <fullName evidence="2">DUF4440 domain-containing protein</fullName>
    </submittedName>
</protein>
<dbReference type="EMBL" id="LAJE02000151">
    <property type="protein sequence ID" value="OEO31634.1"/>
    <property type="molecule type" value="Genomic_DNA"/>
</dbReference>
<evidence type="ECO:0000313" key="2">
    <source>
        <dbReference type="EMBL" id="OEO31634.1"/>
    </source>
</evidence>
<dbReference type="Gene3D" id="3.10.450.50">
    <property type="match status" value="1"/>
</dbReference>
<feature type="domain" description="HTH luxR-type" evidence="1">
    <location>
        <begin position="272"/>
        <end position="329"/>
    </location>
</feature>
<dbReference type="GO" id="GO:0003677">
    <property type="term" value="F:DNA binding"/>
    <property type="evidence" value="ECO:0007669"/>
    <property type="project" value="InterPro"/>
</dbReference>
<dbReference type="AlphaFoldDB" id="A0A1E5XSY7"/>
<keyword evidence="3" id="KW-1185">Reference proteome</keyword>
<comment type="caution">
    <text evidence="2">The sequence shown here is derived from an EMBL/GenBank/DDBJ whole genome shotgun (WGS) entry which is preliminary data.</text>
</comment>
<evidence type="ECO:0000259" key="1">
    <source>
        <dbReference type="SMART" id="SM00421"/>
    </source>
</evidence>
<name>A0A1E5XSY7_9HYPH</name>
<proteinExistence type="predicted"/>
<dbReference type="GO" id="GO:0006355">
    <property type="term" value="P:regulation of DNA-templated transcription"/>
    <property type="evidence" value="ECO:0007669"/>
    <property type="project" value="InterPro"/>
</dbReference>
<dbReference type="Proteomes" id="UP000095463">
    <property type="component" value="Unassembled WGS sequence"/>
</dbReference>